<evidence type="ECO:0000313" key="2">
    <source>
        <dbReference type="Proteomes" id="UP001642360"/>
    </source>
</evidence>
<dbReference type="Proteomes" id="UP001642360">
    <property type="component" value="Unassembled WGS sequence"/>
</dbReference>
<name>A0ABC8SHG3_9AQUA</name>
<proteinExistence type="predicted"/>
<organism evidence="1 2">
    <name type="scientific">Ilex paraguariensis</name>
    <name type="common">yerba mate</name>
    <dbReference type="NCBI Taxonomy" id="185542"/>
    <lineage>
        <taxon>Eukaryota</taxon>
        <taxon>Viridiplantae</taxon>
        <taxon>Streptophyta</taxon>
        <taxon>Embryophyta</taxon>
        <taxon>Tracheophyta</taxon>
        <taxon>Spermatophyta</taxon>
        <taxon>Magnoliopsida</taxon>
        <taxon>eudicotyledons</taxon>
        <taxon>Gunneridae</taxon>
        <taxon>Pentapetalae</taxon>
        <taxon>asterids</taxon>
        <taxon>campanulids</taxon>
        <taxon>Aquifoliales</taxon>
        <taxon>Aquifoliaceae</taxon>
        <taxon>Ilex</taxon>
    </lineage>
</organism>
<evidence type="ECO:0000313" key="1">
    <source>
        <dbReference type="EMBL" id="CAK9156295.1"/>
    </source>
</evidence>
<protein>
    <submittedName>
        <fullName evidence="1">Uncharacterized protein</fullName>
    </submittedName>
</protein>
<dbReference type="EMBL" id="CAUOFW020002835">
    <property type="protein sequence ID" value="CAK9156295.1"/>
    <property type="molecule type" value="Genomic_DNA"/>
</dbReference>
<keyword evidence="2" id="KW-1185">Reference proteome</keyword>
<reference evidence="1 2" key="1">
    <citation type="submission" date="2024-02" db="EMBL/GenBank/DDBJ databases">
        <authorList>
            <person name="Vignale AGUSTIN F."/>
            <person name="Sosa J E."/>
            <person name="Modenutti C."/>
        </authorList>
    </citation>
    <scope>NUCLEOTIDE SEQUENCE [LARGE SCALE GENOMIC DNA]</scope>
</reference>
<dbReference type="AlphaFoldDB" id="A0ABC8SHG3"/>
<comment type="caution">
    <text evidence="1">The sequence shown here is derived from an EMBL/GenBank/DDBJ whole genome shotgun (WGS) entry which is preliminary data.</text>
</comment>
<accession>A0ABC8SHG3</accession>
<sequence length="70" mass="7991">MLRDAVDSHCPLTTNYDDLGESSVKEGITRDFDEQRGDLSLHWLEEILVGPSTIGQWLIPHLIDERELVD</sequence>
<gene>
    <name evidence="1" type="ORF">ILEXP_LOCUS24800</name>
</gene>